<protein>
    <submittedName>
        <fullName evidence="3">ABC transporter substrate-binding protein</fullName>
    </submittedName>
</protein>
<name>V8QUZ1_9BURK</name>
<dbReference type="RefSeq" id="WP_024003196.1">
    <property type="nucleotide sequence ID" value="NZ_KI650979.1"/>
</dbReference>
<feature type="chain" id="PRO_5004773083" evidence="2">
    <location>
        <begin position="22"/>
        <end position="329"/>
    </location>
</feature>
<proteinExistence type="inferred from homology"/>
<dbReference type="AlphaFoldDB" id="V8QUZ1"/>
<evidence type="ECO:0000256" key="1">
    <source>
        <dbReference type="ARBA" id="ARBA00006987"/>
    </source>
</evidence>
<dbReference type="Gene3D" id="3.40.190.10">
    <property type="entry name" value="Periplasmic binding protein-like II"/>
    <property type="match status" value="1"/>
</dbReference>
<dbReference type="InterPro" id="IPR042100">
    <property type="entry name" value="Bug_dom1"/>
</dbReference>
<keyword evidence="4" id="KW-1185">Reference proteome</keyword>
<reference evidence="3 4" key="1">
    <citation type="journal article" date="2014" name="Genome Announc.">
        <title>Draft Genome Sequence of Advenella kashmirensis Strain W13003, a Polycyclic Aromatic Hydrocarbon-Degrading Bacterium.</title>
        <authorList>
            <person name="Wang X."/>
            <person name="Jin D."/>
            <person name="Zhou L."/>
            <person name="Wu L."/>
            <person name="An W."/>
            <person name="Zhao L."/>
        </authorList>
    </citation>
    <scope>NUCLEOTIDE SEQUENCE [LARGE SCALE GENOMIC DNA]</scope>
    <source>
        <strain evidence="3 4">W13003</strain>
    </source>
</reference>
<dbReference type="PATRIC" id="fig|1424334.3.peg.129"/>
<keyword evidence="2" id="KW-0732">Signal</keyword>
<accession>V8QUZ1</accession>
<gene>
    <name evidence="3" type="ORF">W822_00620</name>
</gene>
<comment type="caution">
    <text evidence="3">The sequence shown here is derived from an EMBL/GenBank/DDBJ whole genome shotgun (WGS) entry which is preliminary data.</text>
</comment>
<feature type="signal peptide" evidence="2">
    <location>
        <begin position="1"/>
        <end position="21"/>
    </location>
</feature>
<evidence type="ECO:0000313" key="4">
    <source>
        <dbReference type="Proteomes" id="UP000018733"/>
    </source>
</evidence>
<dbReference type="Proteomes" id="UP000018733">
    <property type="component" value="Unassembled WGS sequence"/>
</dbReference>
<evidence type="ECO:0000256" key="2">
    <source>
        <dbReference type="SAM" id="SignalP"/>
    </source>
</evidence>
<dbReference type="CDD" id="cd07012">
    <property type="entry name" value="PBP2_Bug_TTT"/>
    <property type="match status" value="1"/>
</dbReference>
<dbReference type="STRING" id="1424334.W822_00620"/>
<dbReference type="Gene3D" id="3.40.190.150">
    <property type="entry name" value="Bordetella uptake gene, domain 1"/>
    <property type="match status" value="1"/>
</dbReference>
<dbReference type="HOGENOM" id="CLU_045683_0_1_4"/>
<dbReference type="PANTHER" id="PTHR42928">
    <property type="entry name" value="TRICARBOXYLATE-BINDING PROTEIN"/>
    <property type="match status" value="1"/>
</dbReference>
<dbReference type="eggNOG" id="COG3181">
    <property type="taxonomic scope" value="Bacteria"/>
</dbReference>
<dbReference type="PIRSF" id="PIRSF017082">
    <property type="entry name" value="YflP"/>
    <property type="match status" value="1"/>
</dbReference>
<comment type="similarity">
    <text evidence="1">Belongs to the UPF0065 (bug) family.</text>
</comment>
<organism evidence="3 4">
    <name type="scientific">Advenella kashmirensis W13003</name>
    <dbReference type="NCBI Taxonomy" id="1424334"/>
    <lineage>
        <taxon>Bacteria</taxon>
        <taxon>Pseudomonadati</taxon>
        <taxon>Pseudomonadota</taxon>
        <taxon>Betaproteobacteria</taxon>
        <taxon>Burkholderiales</taxon>
        <taxon>Alcaligenaceae</taxon>
    </lineage>
</organism>
<dbReference type="EMBL" id="AYXT01000001">
    <property type="protein sequence ID" value="ETF03761.1"/>
    <property type="molecule type" value="Genomic_DNA"/>
</dbReference>
<dbReference type="Pfam" id="PF03401">
    <property type="entry name" value="TctC"/>
    <property type="match status" value="1"/>
</dbReference>
<evidence type="ECO:0000313" key="3">
    <source>
        <dbReference type="EMBL" id="ETF03761.1"/>
    </source>
</evidence>
<dbReference type="InterPro" id="IPR005064">
    <property type="entry name" value="BUG"/>
</dbReference>
<sequence>MVNRRRFALASLLLGFSPAHAFAQARQPAFPSKPIRLIVPYSAGGTTDLLARLIQEPLQQRFKQPVVVESMPGASGMIGFRATINAAPDGHTLFFGNNGPVLLAPQLQGQSDPLSKLTTLGLICSGSLLLMTHPSVPANNVQELIQYLKANPGRVEYASAGNNSLGHYATMLFAKMSDTSMVHIPYQGQAPCTTALVSGEVKLLLTSPSTSMLQFIDQGKIKLLAVSSAKPDALFENTPTINSQVPNYAVDSWFGIFGPAGMPADTVRQINDALTEAVTSDKLKAQFRQLQFQPGQATLAAFRDSLRNEMHQWSQTLATQQQLTGSGQS</sequence>
<dbReference type="PANTHER" id="PTHR42928:SF5">
    <property type="entry name" value="BLR1237 PROTEIN"/>
    <property type="match status" value="1"/>
</dbReference>